<dbReference type="GO" id="GO:0030983">
    <property type="term" value="F:mismatched DNA binding"/>
    <property type="evidence" value="ECO:0007669"/>
    <property type="project" value="InterPro"/>
</dbReference>
<keyword evidence="3" id="KW-0067">ATP-binding</keyword>
<accession>A0AAW0Z343</accession>
<evidence type="ECO:0000313" key="6">
    <source>
        <dbReference type="EMBL" id="KAK8864531.1"/>
    </source>
</evidence>
<reference evidence="6 7" key="1">
    <citation type="journal article" date="2024" name="bioRxiv">
        <title>Comparative genomics of Cryptococcus and Kwoniella reveals pathogenesis evolution and contrasting karyotype dynamics via intercentromeric recombination or chromosome fusion.</title>
        <authorList>
            <person name="Coelho M.A."/>
            <person name="David-Palma M."/>
            <person name="Shea T."/>
            <person name="Bowers K."/>
            <person name="McGinley-Smith S."/>
            <person name="Mohammad A.W."/>
            <person name="Gnirke A."/>
            <person name="Yurkov A.M."/>
            <person name="Nowrousian M."/>
            <person name="Sun S."/>
            <person name="Cuomo C.A."/>
            <person name="Heitman J."/>
        </authorList>
    </citation>
    <scope>NUCLEOTIDE SEQUENCE [LARGE SCALE GENOMIC DNA]</scope>
    <source>
        <strain evidence="6 7">CBS 13917</strain>
    </source>
</reference>
<keyword evidence="2" id="KW-0547">Nucleotide-binding</keyword>
<organism evidence="6 7">
    <name type="scientific">Kwoniella newhampshirensis</name>
    <dbReference type="NCBI Taxonomy" id="1651941"/>
    <lineage>
        <taxon>Eukaryota</taxon>
        <taxon>Fungi</taxon>
        <taxon>Dikarya</taxon>
        <taxon>Basidiomycota</taxon>
        <taxon>Agaricomycotina</taxon>
        <taxon>Tremellomycetes</taxon>
        <taxon>Tremellales</taxon>
        <taxon>Cryptococcaceae</taxon>
        <taxon>Kwoniella</taxon>
    </lineage>
</organism>
<dbReference type="GO" id="GO:0007131">
    <property type="term" value="P:reciprocal meiotic recombination"/>
    <property type="evidence" value="ECO:0007669"/>
    <property type="project" value="TreeGrafter"/>
</dbReference>
<feature type="domain" description="DNA mismatch repair proteins mutS family" evidence="5">
    <location>
        <begin position="25"/>
        <end position="112"/>
    </location>
</feature>
<evidence type="ECO:0000256" key="2">
    <source>
        <dbReference type="ARBA" id="ARBA00022741"/>
    </source>
</evidence>
<dbReference type="GO" id="GO:0005634">
    <property type="term" value="C:nucleus"/>
    <property type="evidence" value="ECO:0007669"/>
    <property type="project" value="TreeGrafter"/>
</dbReference>
<protein>
    <recommendedName>
        <fullName evidence="5">DNA mismatch repair proteins mutS family domain-containing protein</fullName>
    </recommendedName>
</protein>
<dbReference type="InterPro" id="IPR045076">
    <property type="entry name" value="MutS"/>
</dbReference>
<proteinExistence type="inferred from homology"/>
<name>A0AAW0Z343_9TREE</name>
<dbReference type="EMBL" id="JBCAWK010000003">
    <property type="protein sequence ID" value="KAK8864531.1"/>
    <property type="molecule type" value="Genomic_DNA"/>
</dbReference>
<evidence type="ECO:0000256" key="1">
    <source>
        <dbReference type="ARBA" id="ARBA00006271"/>
    </source>
</evidence>
<dbReference type="Proteomes" id="UP001388673">
    <property type="component" value="Unassembled WGS sequence"/>
</dbReference>
<evidence type="ECO:0000259" key="5">
    <source>
        <dbReference type="Pfam" id="PF00488"/>
    </source>
</evidence>
<dbReference type="KEGG" id="kne:92179040"/>
<dbReference type="Pfam" id="PF00488">
    <property type="entry name" value="MutS_V"/>
    <property type="match status" value="1"/>
</dbReference>
<evidence type="ECO:0000256" key="3">
    <source>
        <dbReference type="ARBA" id="ARBA00022840"/>
    </source>
</evidence>
<comment type="similarity">
    <text evidence="1">Belongs to the DNA mismatch repair MutS family.</text>
</comment>
<dbReference type="GO" id="GO:0006298">
    <property type="term" value="P:mismatch repair"/>
    <property type="evidence" value="ECO:0007669"/>
    <property type="project" value="InterPro"/>
</dbReference>
<evidence type="ECO:0000256" key="4">
    <source>
        <dbReference type="ARBA" id="ARBA00023125"/>
    </source>
</evidence>
<dbReference type="InterPro" id="IPR027417">
    <property type="entry name" value="P-loop_NTPase"/>
</dbReference>
<gene>
    <name evidence="6" type="ORF">IAR55_001781</name>
</gene>
<comment type="caution">
    <text evidence="6">The sequence shown here is derived from an EMBL/GenBank/DDBJ whole genome shotgun (WGS) entry which is preliminary data.</text>
</comment>
<dbReference type="Gene3D" id="3.40.50.300">
    <property type="entry name" value="P-loop containing nucleotide triphosphate hydrolases"/>
    <property type="match status" value="1"/>
</dbReference>
<keyword evidence="7" id="KW-1185">Reference proteome</keyword>
<dbReference type="AlphaFoldDB" id="A0AAW0Z343"/>
<dbReference type="PANTHER" id="PTHR11361:SF21">
    <property type="entry name" value="MUTS PROTEIN HOMOLOG 4"/>
    <property type="match status" value="1"/>
</dbReference>
<keyword evidence="4" id="KW-0238">DNA-binding</keyword>
<dbReference type="PANTHER" id="PTHR11361">
    <property type="entry name" value="DNA MISMATCH REPAIR PROTEIN MUTS FAMILY MEMBER"/>
    <property type="match status" value="1"/>
</dbReference>
<dbReference type="GO" id="GO:0005524">
    <property type="term" value="F:ATP binding"/>
    <property type="evidence" value="ECO:0007669"/>
    <property type="project" value="UniProtKB-KW"/>
</dbReference>
<dbReference type="GeneID" id="92179040"/>
<evidence type="ECO:0000313" key="7">
    <source>
        <dbReference type="Proteomes" id="UP001388673"/>
    </source>
</evidence>
<dbReference type="GO" id="GO:0140664">
    <property type="term" value="F:ATP-dependent DNA damage sensor activity"/>
    <property type="evidence" value="ECO:0007669"/>
    <property type="project" value="InterPro"/>
</dbReference>
<dbReference type="InterPro" id="IPR000432">
    <property type="entry name" value="DNA_mismatch_repair_MutS_C"/>
</dbReference>
<dbReference type="RefSeq" id="XP_066804827.1">
    <property type="nucleotide sequence ID" value="XM_066944904.1"/>
</dbReference>
<sequence length="188" mass="20727">MSLAEAPLPSRGLGCLMRLPSPSSKERRAFVFFATHFQDLAITLGNLPGVVKLHLRTKVNGLSPDSPEFATTFSYKIAEGATTVQHYGLELAKLASLPSDVMEKATETAMQLSELEEQGKGSSKATAVVLRRKTLYELRGRLTQLVETSRLDNTTFADTLAKIQDSCRDTLRRCVEVIRSSDDTYEEA</sequence>